<dbReference type="HOGENOM" id="CLU_008681_4_0_0"/>
<evidence type="ECO:0000313" key="4">
    <source>
        <dbReference type="EMBL" id="ACZ38943.1"/>
    </source>
</evidence>
<keyword evidence="5" id="KW-1185">Reference proteome</keyword>
<reference evidence="5" key="1">
    <citation type="submission" date="2009-11" db="EMBL/GenBank/DDBJ databases">
        <title>The complete chromosome 1 of Sphaerobacter thermophilus DSM 20745.</title>
        <authorList>
            <person name="Lucas S."/>
            <person name="Copeland A."/>
            <person name="Lapidus A."/>
            <person name="Glavina del Rio T."/>
            <person name="Dalin E."/>
            <person name="Tice H."/>
            <person name="Bruce D."/>
            <person name="Goodwin L."/>
            <person name="Pitluck S."/>
            <person name="Kyrpides N."/>
            <person name="Mavromatis K."/>
            <person name="Ivanova N."/>
            <person name="Mikhailova N."/>
            <person name="LaButti K.M."/>
            <person name="Clum A."/>
            <person name="Sun H.I."/>
            <person name="Brettin T."/>
            <person name="Detter J.C."/>
            <person name="Han C."/>
            <person name="Larimer F."/>
            <person name="Land M."/>
            <person name="Hauser L."/>
            <person name="Markowitz V."/>
            <person name="Cheng J.F."/>
            <person name="Hugenholtz P."/>
            <person name="Woyke T."/>
            <person name="Wu D."/>
            <person name="Steenblock K."/>
            <person name="Schneider S."/>
            <person name="Pukall R."/>
            <person name="Goeker M."/>
            <person name="Klenk H.P."/>
            <person name="Eisen J.A."/>
        </authorList>
    </citation>
    <scope>NUCLEOTIDE SEQUENCE [LARGE SCALE GENOMIC DNA]</scope>
    <source>
        <strain evidence="5">ATCC 49802 / DSM 20745 / S 6022</strain>
    </source>
</reference>
<accession>D1C3X6</accession>
<keyword evidence="2" id="KW-0067">ATP-binding</keyword>
<dbReference type="GO" id="GO:0016887">
    <property type="term" value="F:ATP hydrolysis activity"/>
    <property type="evidence" value="ECO:0007669"/>
    <property type="project" value="InterPro"/>
</dbReference>
<evidence type="ECO:0000256" key="1">
    <source>
        <dbReference type="ARBA" id="ARBA00022741"/>
    </source>
</evidence>
<dbReference type="AlphaFoldDB" id="D1C3X6"/>
<feature type="domain" description="AAA+ ATPase" evidence="3">
    <location>
        <begin position="71"/>
        <end position="189"/>
    </location>
</feature>
<organism evidence="4 5">
    <name type="scientific">Sphaerobacter thermophilus (strain ATCC 49802 / DSM 20745 / KCCM 41009 / NCIMB 13125 / S 6022)</name>
    <dbReference type="NCBI Taxonomy" id="479434"/>
    <lineage>
        <taxon>Bacteria</taxon>
        <taxon>Pseudomonadati</taxon>
        <taxon>Thermomicrobiota</taxon>
        <taxon>Thermomicrobia</taxon>
        <taxon>Sphaerobacterales</taxon>
        <taxon>Sphaerobacterineae</taxon>
        <taxon>Sphaerobacteraceae</taxon>
        <taxon>Sphaerobacter</taxon>
    </lineage>
</organism>
<proteinExistence type="predicted"/>
<dbReference type="PANTHER" id="PTHR12169:SF6">
    <property type="entry name" value="AFG1-LIKE ATPASE"/>
    <property type="match status" value="1"/>
</dbReference>
<dbReference type="Gene3D" id="3.40.50.300">
    <property type="entry name" value="P-loop containing nucleotide triphosphate hydrolases"/>
    <property type="match status" value="1"/>
</dbReference>
<sequence length="329" mass="36339">MPEVSLAELRAHVAAVRGPQFRLPARFAASLDDYRPDPAYPGQAEALTRVRAMLDPEPPRRRLFRRAPDSTPRGLYLDGPPGVGKTHLMAAAFNSASEPRLFVTFDELSAAAGTLGMSGLSRLLANQRLVCIDEIDLRDPANIMLLVSLLRAMLAGSPRIIATANADPLGSSNSALTGDDFRREVGEIASAFTILRVDGVDRRLTLGNRQRGRRGGEPRCLRVTWEQLLQFLIATHPMYDAAWLDQVDTIEVDRVDVLDDVDHALRFVRFIDRVYDRDVALVAQGPIPAPDAILRPLIGDRRFVLHVARCRSRLIELLGANALEERAAD</sequence>
<gene>
    <name evidence="4" type="ordered locus">Sthe_1508</name>
</gene>
<dbReference type="GO" id="GO:0005524">
    <property type="term" value="F:ATP binding"/>
    <property type="evidence" value="ECO:0007669"/>
    <property type="project" value="UniProtKB-KW"/>
</dbReference>
<dbReference type="EMBL" id="CP001823">
    <property type="protein sequence ID" value="ACZ38943.1"/>
    <property type="molecule type" value="Genomic_DNA"/>
</dbReference>
<keyword evidence="1" id="KW-0547">Nucleotide-binding</keyword>
<protein>
    <submittedName>
        <fullName evidence="4">AFG1-family ATPase</fullName>
    </submittedName>
</protein>
<evidence type="ECO:0000256" key="2">
    <source>
        <dbReference type="ARBA" id="ARBA00022840"/>
    </source>
</evidence>
<dbReference type="CDD" id="cd00009">
    <property type="entry name" value="AAA"/>
    <property type="match status" value="1"/>
</dbReference>
<dbReference type="OrthoDB" id="61127at2"/>
<dbReference type="PANTHER" id="PTHR12169">
    <property type="entry name" value="ATPASE N2B"/>
    <property type="match status" value="1"/>
</dbReference>
<dbReference type="InterPro" id="IPR005654">
    <property type="entry name" value="ATPase_AFG1-like"/>
</dbReference>
<dbReference type="STRING" id="479434.Sthe_1508"/>
<dbReference type="Pfam" id="PF03969">
    <property type="entry name" value="AFG1_ATPase"/>
    <property type="match status" value="2"/>
</dbReference>
<dbReference type="SMART" id="SM00382">
    <property type="entry name" value="AAA"/>
    <property type="match status" value="1"/>
</dbReference>
<dbReference type="InParanoid" id="D1C3X6"/>
<dbReference type="SUPFAM" id="SSF52540">
    <property type="entry name" value="P-loop containing nucleoside triphosphate hydrolases"/>
    <property type="match status" value="1"/>
</dbReference>
<dbReference type="InterPro" id="IPR027417">
    <property type="entry name" value="P-loop_NTPase"/>
</dbReference>
<dbReference type="eggNOG" id="COG1485">
    <property type="taxonomic scope" value="Bacteria"/>
</dbReference>
<dbReference type="KEGG" id="sti:Sthe_1508"/>
<dbReference type="GO" id="GO:0005737">
    <property type="term" value="C:cytoplasm"/>
    <property type="evidence" value="ECO:0007669"/>
    <property type="project" value="TreeGrafter"/>
</dbReference>
<dbReference type="RefSeq" id="WP_012871990.1">
    <property type="nucleotide sequence ID" value="NC_013523.1"/>
</dbReference>
<reference evidence="4 5" key="2">
    <citation type="journal article" date="2010" name="Stand. Genomic Sci.">
        <title>Complete genome sequence of Desulfohalobium retbaense type strain (HR(100)).</title>
        <authorList>
            <person name="Spring S."/>
            <person name="Nolan M."/>
            <person name="Lapidus A."/>
            <person name="Glavina Del Rio T."/>
            <person name="Copeland A."/>
            <person name="Tice H."/>
            <person name="Cheng J.F."/>
            <person name="Lucas S."/>
            <person name="Land M."/>
            <person name="Chen F."/>
            <person name="Bruce D."/>
            <person name="Goodwin L."/>
            <person name="Pitluck S."/>
            <person name="Ivanova N."/>
            <person name="Mavromatis K."/>
            <person name="Mikhailova N."/>
            <person name="Pati A."/>
            <person name="Chen A."/>
            <person name="Palaniappan K."/>
            <person name="Hauser L."/>
            <person name="Chang Y.J."/>
            <person name="Jeffries C.D."/>
            <person name="Munk C."/>
            <person name="Kiss H."/>
            <person name="Chain P."/>
            <person name="Han C."/>
            <person name="Brettin T."/>
            <person name="Detter J.C."/>
            <person name="Schuler E."/>
            <person name="Goker M."/>
            <person name="Rohde M."/>
            <person name="Bristow J."/>
            <person name="Eisen J.A."/>
            <person name="Markowitz V."/>
            <person name="Hugenholtz P."/>
            <person name="Kyrpides N.C."/>
            <person name="Klenk H.P."/>
        </authorList>
    </citation>
    <scope>NUCLEOTIDE SEQUENCE [LARGE SCALE GENOMIC DNA]</scope>
    <source>
        <strain evidence="5">ATCC 49802 / DSM 20745 / S 6022</strain>
    </source>
</reference>
<dbReference type="InterPro" id="IPR003593">
    <property type="entry name" value="AAA+_ATPase"/>
</dbReference>
<dbReference type="Proteomes" id="UP000002027">
    <property type="component" value="Chromosome 1"/>
</dbReference>
<name>D1C3X6_SPHTD</name>
<evidence type="ECO:0000313" key="5">
    <source>
        <dbReference type="Proteomes" id="UP000002027"/>
    </source>
</evidence>
<evidence type="ECO:0000259" key="3">
    <source>
        <dbReference type="SMART" id="SM00382"/>
    </source>
</evidence>